<feature type="transmembrane region" description="Helical" evidence="5">
    <location>
        <begin position="139"/>
        <end position="156"/>
    </location>
</feature>
<name>A0ABV3SQ07_9HYPH</name>
<evidence type="ECO:0000256" key="5">
    <source>
        <dbReference type="SAM" id="Phobius"/>
    </source>
</evidence>
<proteinExistence type="predicted"/>
<evidence type="ECO:0000313" key="7">
    <source>
        <dbReference type="Proteomes" id="UP001556692"/>
    </source>
</evidence>
<feature type="transmembrane region" description="Helical" evidence="5">
    <location>
        <begin position="89"/>
        <end position="107"/>
    </location>
</feature>
<evidence type="ECO:0000313" key="6">
    <source>
        <dbReference type="EMBL" id="MEX0408884.1"/>
    </source>
</evidence>
<keyword evidence="3 5" id="KW-1133">Transmembrane helix</keyword>
<evidence type="ECO:0000256" key="4">
    <source>
        <dbReference type="ARBA" id="ARBA00023136"/>
    </source>
</evidence>
<keyword evidence="7" id="KW-1185">Reference proteome</keyword>
<dbReference type="Proteomes" id="UP001556692">
    <property type="component" value="Unassembled WGS sequence"/>
</dbReference>
<gene>
    <name evidence="6" type="ORF">ABGN05_24905</name>
</gene>
<dbReference type="InterPro" id="IPR032808">
    <property type="entry name" value="DoxX"/>
</dbReference>
<dbReference type="EMBL" id="JBDPGJ010000006">
    <property type="protein sequence ID" value="MEX0408884.1"/>
    <property type="molecule type" value="Genomic_DNA"/>
</dbReference>
<comment type="subcellular location">
    <subcellularLocation>
        <location evidence="1">Membrane</location>
        <topology evidence="1">Multi-pass membrane protein</topology>
    </subcellularLocation>
</comment>
<evidence type="ECO:0000256" key="1">
    <source>
        <dbReference type="ARBA" id="ARBA00004141"/>
    </source>
</evidence>
<evidence type="ECO:0000256" key="2">
    <source>
        <dbReference type="ARBA" id="ARBA00022692"/>
    </source>
</evidence>
<keyword evidence="4 5" id="KW-0472">Membrane</keyword>
<sequence length="176" mass="19587">MDIGVHSLLLQLLFRSYFDFRRNSTILDQAGNIQSRQREDGMSDRTVRITYWIATGFVALVYLGGAIFYVTANDMVTGMYESVLGYPTYLIWPLAAVKIVAAIVILWRPSAFLTDFAYGAMFWHLLLAVSAHVSAGDPGWPPALLALFALVVSFLTQNRVRAVKSPHGNVMRGQQA</sequence>
<reference evidence="6 7" key="1">
    <citation type="submission" date="2024-05" db="EMBL/GenBank/DDBJ databases">
        <authorList>
            <person name="Jiang F."/>
        </authorList>
    </citation>
    <scope>NUCLEOTIDE SEQUENCE [LARGE SCALE GENOMIC DNA]</scope>
    <source>
        <strain evidence="6 7">LZ166</strain>
    </source>
</reference>
<keyword evidence="2 5" id="KW-0812">Transmembrane</keyword>
<dbReference type="RefSeq" id="WP_367956731.1">
    <property type="nucleotide sequence ID" value="NZ_JBDPGJ010000006.1"/>
</dbReference>
<protein>
    <submittedName>
        <fullName evidence="6">DoxX family protein</fullName>
    </submittedName>
</protein>
<feature type="transmembrane region" description="Helical" evidence="5">
    <location>
        <begin position="49"/>
        <end position="69"/>
    </location>
</feature>
<dbReference type="Pfam" id="PF13564">
    <property type="entry name" value="DoxX_2"/>
    <property type="match status" value="1"/>
</dbReference>
<comment type="caution">
    <text evidence="6">The sequence shown here is derived from an EMBL/GenBank/DDBJ whole genome shotgun (WGS) entry which is preliminary data.</text>
</comment>
<accession>A0ABV3SQ07</accession>
<evidence type="ECO:0000256" key="3">
    <source>
        <dbReference type="ARBA" id="ARBA00022989"/>
    </source>
</evidence>
<organism evidence="6 7">
    <name type="scientific">Aquibium pacificus</name>
    <dbReference type="NCBI Taxonomy" id="3153579"/>
    <lineage>
        <taxon>Bacteria</taxon>
        <taxon>Pseudomonadati</taxon>
        <taxon>Pseudomonadota</taxon>
        <taxon>Alphaproteobacteria</taxon>
        <taxon>Hyphomicrobiales</taxon>
        <taxon>Phyllobacteriaceae</taxon>
        <taxon>Aquibium</taxon>
    </lineage>
</organism>
<feature type="transmembrane region" description="Helical" evidence="5">
    <location>
        <begin position="116"/>
        <end position="133"/>
    </location>
</feature>